<protein>
    <submittedName>
        <fullName evidence="1">Uncharacterized protein</fullName>
    </submittedName>
</protein>
<dbReference type="AlphaFoldDB" id="X1GFI9"/>
<name>X1GFI9_9ZZZZ</name>
<dbReference type="EMBL" id="BARU01025074">
    <property type="protein sequence ID" value="GAH56671.1"/>
    <property type="molecule type" value="Genomic_DNA"/>
</dbReference>
<feature type="non-terminal residue" evidence="1">
    <location>
        <position position="1"/>
    </location>
</feature>
<evidence type="ECO:0000313" key="1">
    <source>
        <dbReference type="EMBL" id="GAH56671.1"/>
    </source>
</evidence>
<comment type="caution">
    <text evidence="1">The sequence shown here is derived from an EMBL/GenBank/DDBJ whole genome shotgun (WGS) entry which is preliminary data.</text>
</comment>
<sequence>EYNAAPFCGYQLVISFISYGDILHHSLDHRSRGREV</sequence>
<accession>X1GFI9</accession>
<gene>
    <name evidence="1" type="ORF">S03H2_40442</name>
</gene>
<reference evidence="1" key="1">
    <citation type="journal article" date="2014" name="Front. Microbiol.">
        <title>High frequency of phylogenetically diverse reductive dehalogenase-homologous genes in deep subseafloor sedimentary metagenomes.</title>
        <authorList>
            <person name="Kawai M."/>
            <person name="Futagami T."/>
            <person name="Toyoda A."/>
            <person name="Takaki Y."/>
            <person name="Nishi S."/>
            <person name="Hori S."/>
            <person name="Arai W."/>
            <person name="Tsubouchi T."/>
            <person name="Morono Y."/>
            <person name="Uchiyama I."/>
            <person name="Ito T."/>
            <person name="Fujiyama A."/>
            <person name="Inagaki F."/>
            <person name="Takami H."/>
        </authorList>
    </citation>
    <scope>NUCLEOTIDE SEQUENCE</scope>
    <source>
        <strain evidence="1">Expedition CK06-06</strain>
    </source>
</reference>
<proteinExistence type="predicted"/>
<organism evidence="1">
    <name type="scientific">marine sediment metagenome</name>
    <dbReference type="NCBI Taxonomy" id="412755"/>
    <lineage>
        <taxon>unclassified sequences</taxon>
        <taxon>metagenomes</taxon>
        <taxon>ecological metagenomes</taxon>
    </lineage>
</organism>